<feature type="domain" description="HTH merR-type" evidence="1">
    <location>
        <begin position="1"/>
        <end position="44"/>
    </location>
</feature>
<comment type="caution">
    <text evidence="2">The sequence shown here is derived from an EMBL/GenBank/DDBJ whole genome shotgun (WGS) entry which is preliminary data.</text>
</comment>
<reference evidence="2" key="1">
    <citation type="submission" date="2022-03" db="EMBL/GenBank/DDBJ databases">
        <title>Draft genome sequence of Aduncisulcus paluster, a free-living microaerophilic Fornicata.</title>
        <authorList>
            <person name="Yuyama I."/>
            <person name="Kume K."/>
            <person name="Tamura T."/>
            <person name="Inagaki Y."/>
            <person name="Hashimoto T."/>
        </authorList>
    </citation>
    <scope>NUCLEOTIDE SEQUENCE</scope>
    <source>
        <strain evidence="2">NY0171</strain>
    </source>
</reference>
<dbReference type="PROSITE" id="PS50937">
    <property type="entry name" value="HTH_MERR_2"/>
    <property type="match status" value="1"/>
</dbReference>
<organism evidence="2 3">
    <name type="scientific">Aduncisulcus paluster</name>
    <dbReference type="NCBI Taxonomy" id="2918883"/>
    <lineage>
        <taxon>Eukaryota</taxon>
        <taxon>Metamonada</taxon>
        <taxon>Carpediemonas-like organisms</taxon>
        <taxon>Aduncisulcus</taxon>
    </lineage>
</organism>
<dbReference type="InterPro" id="IPR009061">
    <property type="entry name" value="DNA-bd_dom_put_sf"/>
</dbReference>
<dbReference type="InterPro" id="IPR000551">
    <property type="entry name" value="MerR-type_HTH_dom"/>
</dbReference>
<proteinExistence type="predicted"/>
<dbReference type="Pfam" id="PF13411">
    <property type="entry name" value="MerR_1"/>
    <property type="match status" value="1"/>
</dbReference>
<dbReference type="Proteomes" id="UP001057375">
    <property type="component" value="Unassembled WGS sequence"/>
</dbReference>
<evidence type="ECO:0000313" key="3">
    <source>
        <dbReference type="Proteomes" id="UP001057375"/>
    </source>
</evidence>
<name>A0ABQ5L205_9EUKA</name>
<evidence type="ECO:0000259" key="1">
    <source>
        <dbReference type="PROSITE" id="PS50937"/>
    </source>
</evidence>
<protein>
    <submittedName>
        <fullName evidence="2">MerR family transcriptional regulator</fullName>
    </submittedName>
</protein>
<dbReference type="Gene3D" id="1.10.1660.10">
    <property type="match status" value="1"/>
</dbReference>
<evidence type="ECO:0000313" key="2">
    <source>
        <dbReference type="EMBL" id="GKT37390.1"/>
    </source>
</evidence>
<accession>A0ABQ5L205</accession>
<dbReference type="EMBL" id="BQXS01004522">
    <property type="protein sequence ID" value="GKT37390.1"/>
    <property type="molecule type" value="Genomic_DNA"/>
</dbReference>
<gene>
    <name evidence="2" type="ORF">ADUPG1_003328</name>
</gene>
<keyword evidence="3" id="KW-1185">Reference proteome</keyword>
<sequence>MEPIRTESGQRLYNDGHIALISRIKTLLHDEGLTIEGARKRLDSPDDIAGDVVQDTASLASDAVAQMPLFSHEEFSEEQNKEVLREIRDELLEIKRILK</sequence>
<dbReference type="SUPFAM" id="SSF46955">
    <property type="entry name" value="Putative DNA-binding domain"/>
    <property type="match status" value="1"/>
</dbReference>